<evidence type="ECO:0000313" key="2">
    <source>
        <dbReference type="EMBL" id="RZS57703.1"/>
    </source>
</evidence>
<feature type="region of interest" description="Disordered" evidence="1">
    <location>
        <begin position="39"/>
        <end position="74"/>
    </location>
</feature>
<dbReference type="RefSeq" id="WP_130485235.1">
    <property type="nucleotide sequence ID" value="NZ_SGWW01000002.1"/>
</dbReference>
<feature type="compositionally biased region" description="Acidic residues" evidence="1">
    <location>
        <begin position="63"/>
        <end position="72"/>
    </location>
</feature>
<organism evidence="2 3">
    <name type="scientific">Microcella putealis</name>
    <dbReference type="NCBI Taxonomy" id="337005"/>
    <lineage>
        <taxon>Bacteria</taxon>
        <taxon>Bacillati</taxon>
        <taxon>Actinomycetota</taxon>
        <taxon>Actinomycetes</taxon>
        <taxon>Micrococcales</taxon>
        <taxon>Microbacteriaceae</taxon>
        <taxon>Microcella</taxon>
    </lineage>
</organism>
<name>A0A4Q7LTN4_9MICO</name>
<accession>A0A4Q7LTN4</accession>
<evidence type="ECO:0000313" key="3">
    <source>
        <dbReference type="Proteomes" id="UP000293519"/>
    </source>
</evidence>
<gene>
    <name evidence="2" type="ORF">EV141_1421</name>
</gene>
<dbReference type="Proteomes" id="UP000293519">
    <property type="component" value="Unassembled WGS sequence"/>
</dbReference>
<evidence type="ECO:0000256" key="1">
    <source>
        <dbReference type="SAM" id="MobiDB-lite"/>
    </source>
</evidence>
<protein>
    <submittedName>
        <fullName evidence="2">Uncharacterized protein</fullName>
    </submittedName>
</protein>
<dbReference type="AlphaFoldDB" id="A0A4Q7LTN4"/>
<keyword evidence="3" id="KW-1185">Reference proteome</keyword>
<comment type="caution">
    <text evidence="2">The sequence shown here is derived from an EMBL/GenBank/DDBJ whole genome shotgun (WGS) entry which is preliminary data.</text>
</comment>
<reference evidence="2 3" key="1">
    <citation type="journal article" date="2015" name="Stand. Genomic Sci.">
        <title>Genomic Encyclopedia of Bacterial and Archaeal Type Strains, Phase III: the genomes of soil and plant-associated and newly described type strains.</title>
        <authorList>
            <person name="Whitman W.B."/>
            <person name="Woyke T."/>
            <person name="Klenk H.P."/>
            <person name="Zhou Y."/>
            <person name="Lilburn T.G."/>
            <person name="Beck B.J."/>
            <person name="De Vos P."/>
            <person name="Vandamme P."/>
            <person name="Eisen J.A."/>
            <person name="Garrity G."/>
            <person name="Hugenholtz P."/>
            <person name="Kyrpides N.C."/>
        </authorList>
    </citation>
    <scope>NUCLEOTIDE SEQUENCE [LARGE SCALE GENOMIC DNA]</scope>
    <source>
        <strain evidence="2 3">CV2</strain>
    </source>
</reference>
<proteinExistence type="predicted"/>
<sequence length="243" mass="25262">MEPDRDDALAALDDATLRGIAYGRAETAGGVSREAAARELALRYPPAPPPVAPGSGADRAEPSEFDDADDDPGPWWTRTRRIAAAAGLASIGVGTLLGVAIDRVSDTLAADSLTIFDRAPTDDEAAASTIFPGIEGDARSEVREIATVDDVVVYAEILPVDSEIVRSDVGERVCLTARSADEQFFTPQCVPIAVFESQGIAGVLYESPFGGLNSGSGDVRTIAVEWGPRGEATATLVSTGATN</sequence>
<dbReference type="OrthoDB" id="9996937at2"/>
<dbReference type="EMBL" id="SGWW01000002">
    <property type="protein sequence ID" value="RZS57703.1"/>
    <property type="molecule type" value="Genomic_DNA"/>
</dbReference>